<dbReference type="InterPro" id="IPR002820">
    <property type="entry name" value="Mopterin_CF_biosynth-C_dom"/>
</dbReference>
<dbReference type="Gene3D" id="2.40.33.20">
    <property type="entry name" value="PK beta-barrel domain-like"/>
    <property type="match status" value="1"/>
</dbReference>
<dbReference type="PANTHER" id="PTHR36930">
    <property type="entry name" value="METAL-SULFUR CLUSTER BIOSYNTHESIS PROTEINS YUAD-RELATED"/>
    <property type="match status" value="1"/>
</dbReference>
<evidence type="ECO:0000256" key="2">
    <source>
        <dbReference type="ARBA" id="ARBA00005046"/>
    </source>
</evidence>
<comment type="pathway">
    <text evidence="2 6">Cofactor biosynthesis; molybdopterin biosynthesis.</text>
</comment>
<dbReference type="KEGG" id="hcv:FTV88_0477"/>
<sequence length="331" mass="36027">MSELTHFDEQGRAHMVDVSSKADTEREAVARGRISMSKETFQRIREGRIDKGDVLSVARLAGIMAAKKTSDLIPLCHPLMLTGVNVDFTFDETAFAVTIEATVRTTGKTGVEMEALTATSAAALTIYDMAKAMDKAMVIGEIRLVEKKGGKSGHFINKEAIEENNNNKTVISPGPSAEREEGRIVAVCSSEKKGMRKKNIHQGFLVPEFGLQDDAHGGPWHRQVSLLALESIEKMRQLGLDVHPGDFAENITTEGIDLLRLPIGSKIQLGESAIGEVSQVGKECHQRCAIYYQAGDCVMPKEGIFIKVLQGGSIQVGDPVTVLSRPEVIKK</sequence>
<dbReference type="Gene3D" id="3.30.70.640">
    <property type="entry name" value="Molybdopterin cofactor biosynthesis C (MoaC) domain"/>
    <property type="match status" value="1"/>
</dbReference>
<dbReference type="GO" id="GO:0006777">
    <property type="term" value="P:Mo-molybdopterin cofactor biosynthetic process"/>
    <property type="evidence" value="ECO:0007669"/>
    <property type="project" value="UniProtKB-UniRule"/>
</dbReference>
<dbReference type="PROSITE" id="PS51340">
    <property type="entry name" value="MOSC"/>
    <property type="match status" value="1"/>
</dbReference>
<feature type="domain" description="MOSC" evidence="7">
    <location>
        <begin position="198"/>
        <end position="323"/>
    </location>
</feature>
<dbReference type="Pfam" id="PF03473">
    <property type="entry name" value="MOSC"/>
    <property type="match status" value="1"/>
</dbReference>
<evidence type="ECO:0000256" key="6">
    <source>
        <dbReference type="HAMAP-Rule" id="MF_01224"/>
    </source>
</evidence>
<dbReference type="SUPFAM" id="SSF50800">
    <property type="entry name" value="PK beta-barrel domain-like"/>
    <property type="match status" value="1"/>
</dbReference>
<dbReference type="NCBIfam" id="TIGR00581">
    <property type="entry name" value="moaC"/>
    <property type="match status" value="1"/>
</dbReference>
<dbReference type="InterPro" id="IPR047594">
    <property type="entry name" value="MoaC_bact/euk"/>
</dbReference>
<comment type="catalytic activity">
    <reaction evidence="1 6">
        <text>(8S)-3',8-cyclo-7,8-dihydroguanosine 5'-triphosphate = cyclic pyranopterin phosphate + diphosphate</text>
        <dbReference type="Rhea" id="RHEA:49580"/>
        <dbReference type="ChEBI" id="CHEBI:33019"/>
        <dbReference type="ChEBI" id="CHEBI:59648"/>
        <dbReference type="ChEBI" id="CHEBI:131766"/>
        <dbReference type="EC" id="4.6.1.17"/>
    </reaction>
</comment>
<dbReference type="GO" id="GO:0030170">
    <property type="term" value="F:pyridoxal phosphate binding"/>
    <property type="evidence" value="ECO:0007669"/>
    <property type="project" value="InterPro"/>
</dbReference>
<keyword evidence="4 6" id="KW-0501">Molybdenum cofactor biosynthesis</keyword>
<gene>
    <name evidence="6 8" type="primary">moaC</name>
    <name evidence="8" type="ORF">FTV88_0477</name>
</gene>
<dbReference type="InterPro" id="IPR036522">
    <property type="entry name" value="MoaC_sf"/>
</dbReference>
<evidence type="ECO:0000256" key="1">
    <source>
        <dbReference type="ARBA" id="ARBA00001637"/>
    </source>
</evidence>
<dbReference type="EMBL" id="CP045875">
    <property type="protein sequence ID" value="QGG46656.1"/>
    <property type="molecule type" value="Genomic_DNA"/>
</dbReference>
<reference evidence="9" key="1">
    <citation type="submission" date="2019-11" db="EMBL/GenBank/DDBJ databases">
        <title>Genome sequence of Heliorestis convoluta strain HH, an alkaliphilic and minimalistic phototrophic bacterium from a soda lake in Egypt.</title>
        <authorList>
            <person name="Dewey E.D."/>
            <person name="Stokes L.M."/>
            <person name="Burchell B.M."/>
            <person name="Shaffer K.N."/>
            <person name="Huntington A.M."/>
            <person name="Baker J.M."/>
            <person name="Nadendla S."/>
            <person name="Giglio M.G."/>
            <person name="Touchman J.W."/>
            <person name="Blankenship R.E."/>
            <person name="Madigan M.T."/>
            <person name="Sattley W.M."/>
        </authorList>
    </citation>
    <scope>NUCLEOTIDE SEQUENCE [LARGE SCALE GENOMIC DNA]</scope>
    <source>
        <strain evidence="9">HH</strain>
    </source>
</reference>
<comment type="subunit">
    <text evidence="6">Homohexamer; trimer of dimers.</text>
</comment>
<evidence type="ECO:0000256" key="4">
    <source>
        <dbReference type="ARBA" id="ARBA00023150"/>
    </source>
</evidence>
<evidence type="ECO:0000256" key="3">
    <source>
        <dbReference type="ARBA" id="ARBA00012575"/>
    </source>
</evidence>
<dbReference type="UniPathway" id="UPA00344"/>
<accession>A0A5Q2MZL6</accession>
<comment type="similarity">
    <text evidence="6">Belongs to the MoaC family.</text>
</comment>
<proteinExistence type="inferred from homology"/>
<dbReference type="OrthoDB" id="9794429at2"/>
<dbReference type="EC" id="4.6.1.17" evidence="3 6"/>
<feature type="binding site" evidence="6">
    <location>
        <begin position="113"/>
        <end position="114"/>
    </location>
    <ligand>
        <name>substrate</name>
    </ligand>
</feature>
<dbReference type="AlphaFoldDB" id="A0A5Q2MZL6"/>
<evidence type="ECO:0000313" key="9">
    <source>
        <dbReference type="Proteomes" id="UP000366051"/>
    </source>
</evidence>
<protein>
    <recommendedName>
        <fullName evidence="3 6">Cyclic pyranopterin monophosphate synthase</fullName>
        <ecNumber evidence="3 6">4.6.1.17</ecNumber>
    </recommendedName>
    <alternativeName>
        <fullName evidence="6">Molybdenum cofactor biosynthesis protein C</fullName>
    </alternativeName>
</protein>
<dbReference type="HAMAP" id="MF_01224_B">
    <property type="entry name" value="MoaC_B"/>
    <property type="match status" value="1"/>
</dbReference>
<name>A0A5Q2MZL6_9FIRM</name>
<keyword evidence="5 6" id="KW-0456">Lyase</keyword>
<evidence type="ECO:0000313" key="8">
    <source>
        <dbReference type="EMBL" id="QGG46656.1"/>
    </source>
</evidence>
<dbReference type="GO" id="GO:0061799">
    <property type="term" value="F:cyclic pyranopterin monophosphate synthase activity"/>
    <property type="evidence" value="ECO:0007669"/>
    <property type="project" value="UniProtKB-UniRule"/>
</dbReference>
<dbReference type="SUPFAM" id="SSF55040">
    <property type="entry name" value="Molybdenum cofactor biosynthesis protein C, MoaC"/>
    <property type="match status" value="1"/>
</dbReference>
<feature type="active site" evidence="6">
    <location>
        <position position="128"/>
    </location>
</feature>
<dbReference type="CDD" id="cd01420">
    <property type="entry name" value="MoaC_PE"/>
    <property type="match status" value="1"/>
</dbReference>
<dbReference type="GO" id="GO:0030151">
    <property type="term" value="F:molybdenum ion binding"/>
    <property type="evidence" value="ECO:0007669"/>
    <property type="project" value="InterPro"/>
</dbReference>
<dbReference type="Proteomes" id="UP000366051">
    <property type="component" value="Chromosome"/>
</dbReference>
<evidence type="ECO:0000259" key="7">
    <source>
        <dbReference type="PROSITE" id="PS51340"/>
    </source>
</evidence>
<keyword evidence="9" id="KW-1185">Reference proteome</keyword>
<dbReference type="NCBIfam" id="NF006870">
    <property type="entry name" value="PRK09364.1"/>
    <property type="match status" value="1"/>
</dbReference>
<dbReference type="PANTHER" id="PTHR36930:SF1">
    <property type="entry name" value="MOSC DOMAIN-CONTAINING PROTEIN"/>
    <property type="match status" value="1"/>
</dbReference>
<comment type="function">
    <text evidence="6">Catalyzes the conversion of (8S)-3',8-cyclo-7,8-dihydroguanosine 5'-triphosphate to cyclic pyranopterin monophosphate (cPMP).</text>
</comment>
<evidence type="ECO:0000256" key="5">
    <source>
        <dbReference type="ARBA" id="ARBA00023239"/>
    </source>
</evidence>
<dbReference type="InterPro" id="IPR052716">
    <property type="entry name" value="MOSC_domain"/>
</dbReference>
<dbReference type="InterPro" id="IPR011037">
    <property type="entry name" value="Pyrv_Knase-like_insert_dom_sf"/>
</dbReference>
<dbReference type="InterPro" id="IPR023045">
    <property type="entry name" value="MoaC"/>
</dbReference>
<dbReference type="InterPro" id="IPR005302">
    <property type="entry name" value="MoCF_Sase_C"/>
</dbReference>
<dbReference type="Pfam" id="PF01967">
    <property type="entry name" value="MoaC"/>
    <property type="match status" value="1"/>
</dbReference>
<organism evidence="8 9">
    <name type="scientific">Heliorestis convoluta</name>
    <dbReference type="NCBI Taxonomy" id="356322"/>
    <lineage>
        <taxon>Bacteria</taxon>
        <taxon>Bacillati</taxon>
        <taxon>Bacillota</taxon>
        <taxon>Clostridia</taxon>
        <taxon>Eubacteriales</taxon>
        <taxon>Heliobacteriaceae</taxon>
        <taxon>Heliorestis</taxon>
    </lineage>
</organism>
<feature type="binding site" evidence="6">
    <location>
        <begin position="75"/>
        <end position="77"/>
    </location>
    <ligand>
        <name>substrate</name>
    </ligand>
</feature>